<proteinExistence type="predicted"/>
<dbReference type="Proteomes" id="UP000054217">
    <property type="component" value="Unassembled WGS sequence"/>
</dbReference>
<reference evidence="3" key="2">
    <citation type="submission" date="2015-01" db="EMBL/GenBank/DDBJ databases">
        <title>Evolutionary Origins and Diversification of the Mycorrhizal Mutualists.</title>
        <authorList>
            <consortium name="DOE Joint Genome Institute"/>
            <consortium name="Mycorrhizal Genomics Consortium"/>
            <person name="Kohler A."/>
            <person name="Kuo A."/>
            <person name="Nagy L.G."/>
            <person name="Floudas D."/>
            <person name="Copeland A."/>
            <person name="Barry K.W."/>
            <person name="Cichocki N."/>
            <person name="Veneault-Fourrey C."/>
            <person name="LaButti K."/>
            <person name="Lindquist E.A."/>
            <person name="Lipzen A."/>
            <person name="Lundell T."/>
            <person name="Morin E."/>
            <person name="Murat C."/>
            <person name="Riley R."/>
            <person name="Ohm R."/>
            <person name="Sun H."/>
            <person name="Tunlid A."/>
            <person name="Henrissat B."/>
            <person name="Grigoriev I.V."/>
            <person name="Hibbett D.S."/>
            <person name="Martin F."/>
        </authorList>
    </citation>
    <scope>NUCLEOTIDE SEQUENCE [LARGE SCALE GENOMIC DNA]</scope>
    <source>
        <strain evidence="3">Marx 270</strain>
    </source>
</reference>
<keyword evidence="3" id="KW-1185">Reference proteome</keyword>
<name>A0A0C3NPB7_PISTI</name>
<dbReference type="InParanoid" id="A0A0C3NPB7"/>
<sequence length="211" mass="22981">MPEDTEGHPSRGAAHLTGEGSGNMSKGKGKQKATSEEDELADDVDNDEGNGKGELGPSAKGPHAAGGDEPCKTCAQANLVCIGEPESSCKQCQKAKRKAIPTPGPSTLPTLPFDKPQIEFKPFSMIATSLLNEPGDTKEPVWDDTPLGAEILEVEILCEWSTASFVEHLQVLEARAEDEEFELEQVYQLLEMLVRWVTYQIETVQARQEEL</sequence>
<evidence type="ECO:0000256" key="1">
    <source>
        <dbReference type="SAM" id="MobiDB-lite"/>
    </source>
</evidence>
<feature type="compositionally biased region" description="Acidic residues" evidence="1">
    <location>
        <begin position="36"/>
        <end position="48"/>
    </location>
</feature>
<evidence type="ECO:0000313" key="3">
    <source>
        <dbReference type="Proteomes" id="UP000054217"/>
    </source>
</evidence>
<accession>A0A0C3NPB7</accession>
<dbReference type="HOGENOM" id="CLU_1305299_0_0_1"/>
<organism evidence="2 3">
    <name type="scientific">Pisolithus tinctorius Marx 270</name>
    <dbReference type="NCBI Taxonomy" id="870435"/>
    <lineage>
        <taxon>Eukaryota</taxon>
        <taxon>Fungi</taxon>
        <taxon>Dikarya</taxon>
        <taxon>Basidiomycota</taxon>
        <taxon>Agaricomycotina</taxon>
        <taxon>Agaricomycetes</taxon>
        <taxon>Agaricomycetidae</taxon>
        <taxon>Boletales</taxon>
        <taxon>Sclerodermatineae</taxon>
        <taxon>Pisolithaceae</taxon>
        <taxon>Pisolithus</taxon>
    </lineage>
</organism>
<evidence type="ECO:0000313" key="2">
    <source>
        <dbReference type="EMBL" id="KIO02720.1"/>
    </source>
</evidence>
<dbReference type="AlphaFoldDB" id="A0A0C3NPB7"/>
<reference evidence="2 3" key="1">
    <citation type="submission" date="2014-04" db="EMBL/GenBank/DDBJ databases">
        <authorList>
            <consortium name="DOE Joint Genome Institute"/>
            <person name="Kuo A."/>
            <person name="Kohler A."/>
            <person name="Costa M.D."/>
            <person name="Nagy L.G."/>
            <person name="Floudas D."/>
            <person name="Copeland A."/>
            <person name="Barry K.W."/>
            <person name="Cichocki N."/>
            <person name="Veneault-Fourrey C."/>
            <person name="LaButti K."/>
            <person name="Lindquist E.A."/>
            <person name="Lipzen A."/>
            <person name="Lundell T."/>
            <person name="Morin E."/>
            <person name="Murat C."/>
            <person name="Sun H."/>
            <person name="Tunlid A."/>
            <person name="Henrissat B."/>
            <person name="Grigoriev I.V."/>
            <person name="Hibbett D.S."/>
            <person name="Martin F."/>
            <person name="Nordberg H.P."/>
            <person name="Cantor M.N."/>
            <person name="Hua S.X."/>
        </authorList>
    </citation>
    <scope>NUCLEOTIDE SEQUENCE [LARGE SCALE GENOMIC DNA]</scope>
    <source>
        <strain evidence="2 3">Marx 270</strain>
    </source>
</reference>
<gene>
    <name evidence="2" type="ORF">M404DRAFT_27629</name>
</gene>
<protein>
    <submittedName>
        <fullName evidence="2">Uncharacterized protein</fullName>
    </submittedName>
</protein>
<dbReference type="EMBL" id="KN831980">
    <property type="protein sequence ID" value="KIO02720.1"/>
    <property type="molecule type" value="Genomic_DNA"/>
</dbReference>
<feature type="region of interest" description="Disordered" evidence="1">
    <location>
        <begin position="1"/>
        <end position="68"/>
    </location>
</feature>